<evidence type="ECO:0000256" key="7">
    <source>
        <dbReference type="ARBA" id="ARBA00022976"/>
    </source>
</evidence>
<feature type="transmembrane region" description="Helical" evidence="12">
    <location>
        <begin position="1510"/>
        <end position="1527"/>
    </location>
</feature>
<feature type="transmembrane region" description="Helical" evidence="12">
    <location>
        <begin position="1475"/>
        <end position="1498"/>
    </location>
</feature>
<evidence type="ECO:0000256" key="6">
    <source>
        <dbReference type="ARBA" id="ARBA00022824"/>
    </source>
</evidence>
<keyword evidence="7" id="KW-0914">Notch signaling pathway</keyword>
<feature type="transmembrane region" description="Helical" evidence="12">
    <location>
        <begin position="782"/>
        <end position="801"/>
    </location>
</feature>
<dbReference type="PRINTS" id="PR01072">
    <property type="entry name" value="PRESENILIN"/>
</dbReference>
<keyword evidence="8 12" id="KW-1133">Transmembrane helix</keyword>
<keyword evidence="9" id="KW-0333">Golgi apparatus</keyword>
<evidence type="ECO:0000313" key="14">
    <source>
        <dbReference type="EMBL" id="KAK6759957.1"/>
    </source>
</evidence>
<keyword evidence="6" id="KW-0256">Endoplasmic reticulum</keyword>
<keyword evidence="15" id="KW-1185">Reference proteome</keyword>
<feature type="compositionally biased region" description="Polar residues" evidence="11">
    <location>
        <begin position="1132"/>
        <end position="1142"/>
    </location>
</feature>
<evidence type="ECO:0000256" key="3">
    <source>
        <dbReference type="ARBA" id="ARBA00006510"/>
    </source>
</evidence>
<feature type="region of interest" description="Disordered" evidence="11">
    <location>
        <begin position="1594"/>
        <end position="1661"/>
    </location>
</feature>
<dbReference type="Proteomes" id="UP001303046">
    <property type="component" value="Unassembled WGS sequence"/>
</dbReference>
<feature type="compositionally biased region" description="Polar residues" evidence="11">
    <location>
        <begin position="991"/>
        <end position="1000"/>
    </location>
</feature>
<comment type="subcellular location">
    <subcellularLocation>
        <location evidence="1">Endoplasmic reticulum membrane</location>
        <topology evidence="1">Multi-pass membrane protein</topology>
    </subcellularLocation>
    <subcellularLocation>
        <location evidence="2">Golgi apparatus membrane</location>
        <topology evidence="2">Multi-pass membrane protein</topology>
    </subcellularLocation>
</comment>
<feature type="transmembrane region" description="Helical" evidence="12">
    <location>
        <begin position="1706"/>
        <end position="1726"/>
    </location>
</feature>
<evidence type="ECO:0000256" key="12">
    <source>
        <dbReference type="SAM" id="Phobius"/>
    </source>
</evidence>
<evidence type="ECO:0000256" key="2">
    <source>
        <dbReference type="ARBA" id="ARBA00004653"/>
    </source>
</evidence>
<dbReference type="InterPro" id="IPR001108">
    <property type="entry name" value="Peptidase_A22A"/>
</dbReference>
<feature type="compositionally biased region" description="Low complexity" evidence="11">
    <location>
        <begin position="1181"/>
        <end position="1193"/>
    </location>
</feature>
<gene>
    <name evidence="14" type="primary">Necator_chrX.g21648</name>
    <name evidence="14" type="ORF">RB195_021487</name>
</gene>
<feature type="region of interest" description="Disordered" evidence="11">
    <location>
        <begin position="69"/>
        <end position="93"/>
    </location>
</feature>
<keyword evidence="10 12" id="KW-0472">Membrane</keyword>
<feature type="region of interest" description="Disordered" evidence="11">
    <location>
        <begin position="12"/>
        <end position="43"/>
    </location>
</feature>
<feature type="compositionally biased region" description="Low complexity" evidence="11">
    <location>
        <begin position="1594"/>
        <end position="1624"/>
    </location>
</feature>
<feature type="compositionally biased region" description="Basic and acidic residues" evidence="11">
    <location>
        <begin position="1047"/>
        <end position="1059"/>
    </location>
</feature>
<feature type="region of interest" description="Disordered" evidence="11">
    <location>
        <begin position="927"/>
        <end position="1142"/>
    </location>
</feature>
<feature type="compositionally biased region" description="Basic and acidic residues" evidence="11">
    <location>
        <begin position="957"/>
        <end position="989"/>
    </location>
</feature>
<organism evidence="14 15">
    <name type="scientific">Necator americanus</name>
    <name type="common">Human hookworm</name>
    <dbReference type="NCBI Taxonomy" id="51031"/>
    <lineage>
        <taxon>Eukaryota</taxon>
        <taxon>Metazoa</taxon>
        <taxon>Ecdysozoa</taxon>
        <taxon>Nematoda</taxon>
        <taxon>Chromadorea</taxon>
        <taxon>Rhabditida</taxon>
        <taxon>Rhabditina</taxon>
        <taxon>Rhabditomorpha</taxon>
        <taxon>Strongyloidea</taxon>
        <taxon>Ancylostomatidae</taxon>
        <taxon>Bunostominae</taxon>
        <taxon>Necator</taxon>
    </lineage>
</organism>
<feature type="compositionally biased region" description="Polar residues" evidence="11">
    <location>
        <begin position="22"/>
        <end position="33"/>
    </location>
</feature>
<dbReference type="Pfam" id="PF01080">
    <property type="entry name" value="Presenilin"/>
    <property type="match status" value="1"/>
</dbReference>
<feature type="domain" description="TMC" evidence="13">
    <location>
        <begin position="596"/>
        <end position="711"/>
    </location>
</feature>
<dbReference type="InterPro" id="IPR006639">
    <property type="entry name" value="Preselin/SPP"/>
</dbReference>
<evidence type="ECO:0000256" key="1">
    <source>
        <dbReference type="ARBA" id="ARBA00004477"/>
    </source>
</evidence>
<feature type="transmembrane region" description="Helical" evidence="12">
    <location>
        <begin position="613"/>
        <end position="640"/>
    </location>
</feature>
<feature type="transmembrane region" description="Helical" evidence="12">
    <location>
        <begin position="1732"/>
        <end position="1751"/>
    </location>
</feature>
<feature type="transmembrane region" description="Helical" evidence="12">
    <location>
        <begin position="1415"/>
        <end position="1439"/>
    </location>
</feature>
<reference evidence="14 15" key="1">
    <citation type="submission" date="2023-08" db="EMBL/GenBank/DDBJ databases">
        <title>A Necator americanus chromosomal reference genome.</title>
        <authorList>
            <person name="Ilik V."/>
            <person name="Petrzelkova K.J."/>
            <person name="Pardy F."/>
            <person name="Fuh T."/>
            <person name="Niatou-Singa F.S."/>
            <person name="Gouil Q."/>
            <person name="Baker L."/>
            <person name="Ritchie M.E."/>
            <person name="Jex A.R."/>
            <person name="Gazzola D."/>
            <person name="Li H."/>
            <person name="Toshio Fujiwara R."/>
            <person name="Zhan B."/>
            <person name="Aroian R.V."/>
            <person name="Pafco B."/>
            <person name="Schwarz E.M."/>
        </authorList>
    </citation>
    <scope>NUCLEOTIDE SEQUENCE [LARGE SCALE GENOMIC DNA]</scope>
    <source>
        <strain evidence="14 15">Aroian</strain>
        <tissue evidence="14">Whole animal</tissue>
    </source>
</reference>
<dbReference type="Gene3D" id="1.10.472.100">
    <property type="entry name" value="Presenilin"/>
    <property type="match status" value="1"/>
</dbReference>
<evidence type="ECO:0000256" key="4">
    <source>
        <dbReference type="ARBA" id="ARBA00008604"/>
    </source>
</evidence>
<evidence type="ECO:0000259" key="13">
    <source>
        <dbReference type="Pfam" id="PF07810"/>
    </source>
</evidence>
<dbReference type="InterPro" id="IPR038900">
    <property type="entry name" value="TMC"/>
</dbReference>
<feature type="transmembrane region" description="Helical" evidence="12">
    <location>
        <begin position="1370"/>
        <end position="1391"/>
    </location>
</feature>
<evidence type="ECO:0000256" key="5">
    <source>
        <dbReference type="ARBA" id="ARBA00022692"/>
    </source>
</evidence>
<feature type="compositionally biased region" description="Acidic residues" evidence="11">
    <location>
        <begin position="946"/>
        <end position="956"/>
    </location>
</feature>
<feature type="transmembrane region" description="Helical" evidence="12">
    <location>
        <begin position="281"/>
        <end position="303"/>
    </location>
</feature>
<accession>A0ABR1EBA1</accession>
<evidence type="ECO:0000256" key="8">
    <source>
        <dbReference type="ARBA" id="ARBA00022989"/>
    </source>
</evidence>
<feature type="transmembrane region" description="Helical" evidence="12">
    <location>
        <begin position="192"/>
        <end position="213"/>
    </location>
</feature>
<evidence type="ECO:0000313" key="15">
    <source>
        <dbReference type="Proteomes" id="UP001303046"/>
    </source>
</evidence>
<comment type="similarity">
    <text evidence="4">Belongs to the peptidase A22A family.</text>
</comment>
<proteinExistence type="inferred from homology"/>
<feature type="compositionally biased region" description="Polar residues" evidence="11">
    <location>
        <begin position="1327"/>
        <end position="1345"/>
    </location>
</feature>
<evidence type="ECO:0000256" key="9">
    <source>
        <dbReference type="ARBA" id="ARBA00023034"/>
    </source>
</evidence>
<dbReference type="Pfam" id="PF07810">
    <property type="entry name" value="TMC"/>
    <property type="match status" value="1"/>
</dbReference>
<feature type="transmembrane region" description="Helical" evidence="12">
    <location>
        <begin position="716"/>
        <end position="737"/>
    </location>
</feature>
<dbReference type="InterPro" id="IPR012496">
    <property type="entry name" value="TMC_dom"/>
</dbReference>
<feature type="compositionally biased region" description="Low complexity" evidence="11">
    <location>
        <begin position="1019"/>
        <end position="1028"/>
    </location>
</feature>
<feature type="compositionally biased region" description="Acidic residues" evidence="11">
    <location>
        <begin position="79"/>
        <end position="89"/>
    </location>
</feature>
<feature type="transmembrane region" description="Helical" evidence="12">
    <location>
        <begin position="1451"/>
        <end position="1469"/>
    </location>
</feature>
<feature type="compositionally biased region" description="Low complexity" evidence="11">
    <location>
        <begin position="1253"/>
        <end position="1268"/>
    </location>
</feature>
<dbReference type="EMBL" id="JAVFWL010000006">
    <property type="protein sequence ID" value="KAK6759957.1"/>
    <property type="molecule type" value="Genomic_DNA"/>
</dbReference>
<name>A0ABR1EBA1_NECAM</name>
<comment type="similarity">
    <text evidence="3">Belongs to the TMC family.</text>
</comment>
<comment type="caution">
    <text evidence="14">The sequence shown here is derived from an EMBL/GenBank/DDBJ whole genome shotgun (WGS) entry which is preliminary data.</text>
</comment>
<protein>
    <recommendedName>
        <fullName evidence="13">TMC domain-containing protein</fullName>
    </recommendedName>
</protein>
<feature type="transmembrane region" description="Helical" evidence="12">
    <location>
        <begin position="1533"/>
        <end position="1554"/>
    </location>
</feature>
<dbReference type="InterPro" id="IPR042524">
    <property type="entry name" value="Presenilin_C"/>
</dbReference>
<sequence>MPVCFGASRIEQLTADDDAADRSQTNKSSTEGGVTTDDDLESRMSRRSSVLVDLISLFRRSSSVLLRPHTSTRNAGGVDDGEDEDEEEDTRTMSKDRILEAIRHKREIIGKLRSQPWNMKRKRRTLKVAQRHLQRQEAKVSKVRLFKAEAGRRITQMSRWFDNFKIYLIPWEAKIKRIESHFGSVVSSYFTFLRWTLGVNITMTVIMLMFVIIPEWLADSRMTVSSERYNRTKSLKIMPDDVRARADEMSTVWDLGGYMEYSLIFYGYYSRETFFGETIRYRVPVAYFLSNLFVLGYSFFTILRKMAANARTSKLSSGKTEQYVFNWKTFTGWDFTIGNSETAGNVHMANVIKFREAIAEYAVNMKRKYRCLQILLRICANLIVFIMLGFSVWAILAVSQIRETDTFIKQNAVSITVSFITLIFPNLFELIGKLERYHPRTALRIQLARVLCLYIVNYYTLIVSLMMKLRDLENERKVLEESRMAAMQFASGLQPLVRNRTLRDLFTPSISAHISEHTTPAPPTPWTTVFSDFGPIGVSNPKALVSKDTSLHNATIVVTHPIGPSGSWRDPDMHNYTTYTVSHVQPFRLPNYKDMCWETQIGQEITKLVVMDLLMTIAAILVIDFLRGLVCRYCNLWWFWNLEKTFPEYGEFKVAENVLHLVNNQGMIWLGLFFVPMLPLINNIKLILLMYIRAWAVMTCNVPARQIFRASRSSNFYLMLLLLMLFLCTLPVGYVIASRKPSKSCGPFGDQPHFYSVITDVLHENLNASLVDAIKYMTSPGIVIPVLLLLLLIIYFLFALVRGLREANHDLSTQLMHERTEEKKKIFELAGGRKRRTITIARMKPKETRPTFGQWSSDDESHSHPKSIASIPRSIGSGRGFVPSLGSVSEVDHSDGEEAEHEVKAPVKLTLRQQFLVCIGLADPKQYERSASKQNRAEEGRADGGEYSDEGEEEDDKRDSERDYLLPEKASRSSRDRSANSTKIDRPANSREPSYRTSRSSSKRDEIPEHDVELAEQRSGCSRSSSHVNHSHHLETEFITPAQSTTEENRGDSGNKDEQGSSSYSGQSSHDRKDHAIHRTALQLLKPVTGSKSRSGSGGTQPDASPSQDLTRPPSADGSLSDPAPVSDPLWYTSNPHSSYTSAMMSPIMNEILSTDEGTTDDEKARLIPDRMPVTQQLFSRRQPFQQRAPRFRISMSPPRKMGEANLDPSNRRFEMRVAGSPIRERGDESAGTQTEDEGVSPRSSFRSRHRTPSPSKSTSPAKSTKSTTSRKDTTDDGSSDSTRKTAQTTYRKSRPLSFSLRMSSVPDEGTSPSTGASLPKARPVATTVTANSYGSAVSTSVEDSANQERGEEQEEEAELKYGAGHVINLFVPVSLCMVMVVFTMNTVTFYSQNDGRHLLYTPFVKETDSASEKVLMSLGNALVMLCVVVFMTVILIFFYKYRCYKVIHGWLMASSCLLLFLFSTIYLQEVMKSFNISLSVFTVCFCLGNFGVVGMMCIHWKGPLRLQQFYLISMSALMALVFIKYLPEWTVWSVLAVISIWDLIAVLAPNGPLRILVETAQERNEPIFPALIYSSGMVYSFVFTGALEGEDNQAQAQPPVQASSSEESTPSTSGLLATSGSSAVRVKRFAPQRSQRPEKVAGDMSQEAVRSLNDAPRTVPNARAQPNLVRREQDEKGVKLGLGDFIFYSVLVGKASSYFDWNTTVACYVAILVGLCFTLVLLAVFRRALPALPISIFAGLLFYFCTRWIVTPYVSELTRRQWIY</sequence>
<dbReference type="PANTHER" id="PTHR23302:SF65">
    <property type="entry name" value="TRANSMEMBRANE CHANNEL-LIKE PROTEIN 2"/>
    <property type="match status" value="1"/>
</dbReference>
<feature type="region of interest" description="Disordered" evidence="11">
    <location>
        <begin position="1180"/>
        <end position="1356"/>
    </location>
</feature>
<feature type="region of interest" description="Disordered" evidence="11">
    <location>
        <begin position="846"/>
        <end position="875"/>
    </location>
</feature>
<feature type="transmembrane region" description="Helical" evidence="12">
    <location>
        <begin position="448"/>
        <end position="467"/>
    </location>
</feature>
<feature type="transmembrane region" description="Helical" evidence="12">
    <location>
        <begin position="661"/>
        <end position="681"/>
    </location>
</feature>
<feature type="compositionally biased region" description="Basic and acidic residues" evidence="11">
    <location>
        <begin position="927"/>
        <end position="944"/>
    </location>
</feature>
<feature type="compositionally biased region" description="Basic and acidic residues" evidence="11">
    <location>
        <begin position="1002"/>
        <end position="1016"/>
    </location>
</feature>
<keyword evidence="5 12" id="KW-0812">Transmembrane</keyword>
<evidence type="ECO:0000256" key="11">
    <source>
        <dbReference type="SAM" id="MobiDB-lite"/>
    </source>
</evidence>
<feature type="transmembrane region" description="Helical" evidence="12">
    <location>
        <begin position="374"/>
        <end position="396"/>
    </location>
</feature>
<dbReference type="SMART" id="SM00730">
    <property type="entry name" value="PSN"/>
    <property type="match status" value="1"/>
</dbReference>
<evidence type="ECO:0000256" key="10">
    <source>
        <dbReference type="ARBA" id="ARBA00023136"/>
    </source>
</evidence>
<dbReference type="PANTHER" id="PTHR23302">
    <property type="entry name" value="TRANSMEMBRANE CHANNEL-RELATED"/>
    <property type="match status" value="1"/>
</dbReference>
<feature type="compositionally biased region" description="Polar residues" evidence="11">
    <location>
        <begin position="1100"/>
        <end position="1110"/>
    </location>
</feature>